<accession>A0A239LKM0</accession>
<dbReference type="SMART" id="SM00304">
    <property type="entry name" value="HAMP"/>
    <property type="match status" value="1"/>
</dbReference>
<dbReference type="PANTHER" id="PTHR43531">
    <property type="entry name" value="PROTEIN ICFG"/>
    <property type="match status" value="1"/>
</dbReference>
<dbReference type="InterPro" id="IPR004089">
    <property type="entry name" value="MCPsignal_dom"/>
</dbReference>
<dbReference type="Pfam" id="PF00015">
    <property type="entry name" value="MCPsignal"/>
    <property type="match status" value="1"/>
</dbReference>
<keyword evidence="5" id="KW-0175">Coiled coil</keyword>
<evidence type="ECO:0000256" key="5">
    <source>
        <dbReference type="SAM" id="Coils"/>
    </source>
</evidence>
<dbReference type="Pfam" id="PF00672">
    <property type="entry name" value="HAMP"/>
    <property type="match status" value="1"/>
</dbReference>
<dbReference type="PROSITE" id="PS50111">
    <property type="entry name" value="CHEMOTAXIS_TRANSDUC_2"/>
    <property type="match status" value="1"/>
</dbReference>
<dbReference type="SMART" id="SM00283">
    <property type="entry name" value="MA"/>
    <property type="match status" value="1"/>
</dbReference>
<keyword evidence="4" id="KW-0807">Transducer</keyword>
<dbReference type="Gene3D" id="1.10.287.950">
    <property type="entry name" value="Methyl-accepting chemotaxis protein"/>
    <property type="match status" value="1"/>
</dbReference>
<dbReference type="FunFam" id="1.10.287.950:FF:000001">
    <property type="entry name" value="Methyl-accepting chemotaxis sensory transducer"/>
    <property type="match status" value="1"/>
</dbReference>
<dbReference type="CDD" id="cd11386">
    <property type="entry name" value="MCP_signal"/>
    <property type="match status" value="1"/>
</dbReference>
<organism evidence="8 9">
    <name type="scientific">Noviherbaspirillum humi</name>
    <dbReference type="NCBI Taxonomy" id="1688639"/>
    <lineage>
        <taxon>Bacteria</taxon>
        <taxon>Pseudomonadati</taxon>
        <taxon>Pseudomonadota</taxon>
        <taxon>Betaproteobacteria</taxon>
        <taxon>Burkholderiales</taxon>
        <taxon>Oxalobacteraceae</taxon>
        <taxon>Noviherbaspirillum</taxon>
    </lineage>
</organism>
<dbReference type="PANTHER" id="PTHR43531:SF14">
    <property type="entry name" value="METHYL-ACCEPTING CHEMOTAXIS PROTEIN I-RELATED"/>
    <property type="match status" value="1"/>
</dbReference>
<evidence type="ECO:0000256" key="4">
    <source>
        <dbReference type="PROSITE-ProRule" id="PRU00284"/>
    </source>
</evidence>
<proteinExistence type="inferred from homology"/>
<evidence type="ECO:0000313" key="8">
    <source>
        <dbReference type="EMBL" id="SNT30935.1"/>
    </source>
</evidence>
<evidence type="ECO:0000259" key="7">
    <source>
        <dbReference type="PROSITE" id="PS50885"/>
    </source>
</evidence>
<dbReference type="EMBL" id="FZOT01000024">
    <property type="protein sequence ID" value="SNT30935.1"/>
    <property type="molecule type" value="Genomic_DNA"/>
</dbReference>
<feature type="domain" description="Methyl-accepting transducer" evidence="6">
    <location>
        <begin position="263"/>
        <end position="492"/>
    </location>
</feature>
<dbReference type="OrthoDB" id="1884279at2"/>
<dbReference type="PRINTS" id="PR00260">
    <property type="entry name" value="CHEMTRNSDUCR"/>
</dbReference>
<dbReference type="GO" id="GO:0005886">
    <property type="term" value="C:plasma membrane"/>
    <property type="evidence" value="ECO:0007669"/>
    <property type="project" value="TreeGrafter"/>
</dbReference>
<dbReference type="CDD" id="cd06225">
    <property type="entry name" value="HAMP"/>
    <property type="match status" value="1"/>
</dbReference>
<evidence type="ECO:0000256" key="1">
    <source>
        <dbReference type="ARBA" id="ARBA00004370"/>
    </source>
</evidence>
<protein>
    <submittedName>
        <fullName evidence="8">Methyl-accepting chemotaxis protein-1, serine sensor receptor</fullName>
    </submittedName>
</protein>
<comment type="subcellular location">
    <subcellularLocation>
        <location evidence="1">Membrane</location>
    </subcellularLocation>
</comment>
<evidence type="ECO:0000259" key="6">
    <source>
        <dbReference type="PROSITE" id="PS50111"/>
    </source>
</evidence>
<dbReference type="GO" id="GO:0006935">
    <property type="term" value="P:chemotaxis"/>
    <property type="evidence" value="ECO:0007669"/>
    <property type="project" value="InterPro"/>
</dbReference>
<comment type="similarity">
    <text evidence="3">Belongs to the methyl-accepting chemotaxis (MCP) protein family.</text>
</comment>
<dbReference type="SUPFAM" id="SSF58104">
    <property type="entry name" value="Methyl-accepting chemotaxis protein (MCP) signaling domain"/>
    <property type="match status" value="1"/>
</dbReference>
<dbReference type="InterPro" id="IPR003660">
    <property type="entry name" value="HAMP_dom"/>
</dbReference>
<keyword evidence="2" id="KW-0488">Methylation</keyword>
<feature type="domain" description="HAMP" evidence="7">
    <location>
        <begin position="206"/>
        <end position="258"/>
    </location>
</feature>
<dbReference type="GO" id="GO:0007165">
    <property type="term" value="P:signal transduction"/>
    <property type="evidence" value="ECO:0007669"/>
    <property type="project" value="UniProtKB-KW"/>
</dbReference>
<dbReference type="AlphaFoldDB" id="A0A239LKM0"/>
<reference evidence="8 9" key="1">
    <citation type="submission" date="2017-06" db="EMBL/GenBank/DDBJ databases">
        <authorList>
            <person name="Kim H.J."/>
            <person name="Triplett B.A."/>
        </authorList>
    </citation>
    <scope>NUCLEOTIDE SEQUENCE [LARGE SCALE GENOMIC DNA]</scope>
    <source>
        <strain evidence="8 9">U15</strain>
    </source>
</reference>
<evidence type="ECO:0000313" key="9">
    <source>
        <dbReference type="Proteomes" id="UP000198284"/>
    </source>
</evidence>
<gene>
    <name evidence="8" type="ORF">SAMN06265795_12413</name>
</gene>
<evidence type="ECO:0000256" key="2">
    <source>
        <dbReference type="ARBA" id="ARBA00022481"/>
    </source>
</evidence>
<dbReference type="Proteomes" id="UP000198284">
    <property type="component" value="Unassembled WGS sequence"/>
</dbReference>
<dbReference type="RefSeq" id="WP_089401513.1">
    <property type="nucleotide sequence ID" value="NZ_FZOT01000024.1"/>
</dbReference>
<dbReference type="InterPro" id="IPR004090">
    <property type="entry name" value="Chemotax_Me-accpt_rcpt"/>
</dbReference>
<name>A0A239LKM0_9BURK</name>
<dbReference type="GO" id="GO:0004888">
    <property type="term" value="F:transmembrane signaling receptor activity"/>
    <property type="evidence" value="ECO:0007669"/>
    <property type="project" value="InterPro"/>
</dbReference>
<dbReference type="PROSITE" id="PS50885">
    <property type="entry name" value="HAMP"/>
    <property type="match status" value="1"/>
</dbReference>
<dbReference type="InterPro" id="IPR051310">
    <property type="entry name" value="MCP_chemotaxis"/>
</dbReference>
<evidence type="ECO:0000256" key="3">
    <source>
        <dbReference type="ARBA" id="ARBA00029447"/>
    </source>
</evidence>
<keyword evidence="9" id="KW-1185">Reference proteome</keyword>
<feature type="coiled-coil region" evidence="5">
    <location>
        <begin position="463"/>
        <end position="501"/>
    </location>
</feature>
<keyword evidence="8" id="KW-0675">Receptor</keyword>
<sequence length="507" mass="53915">MNLSRKLPLAFVSVSLIVALAGSIGIFQLDRTSANYTRIIEVDYENEQAVGTLLVDFKTQVQEWKNILLRGKDPKQLDKYWTAFQKREKSVGEGARKLHDALPAGESRDLIDRFAQAHRKMGEDYRKGFELFTHSDFDFAAADAAVNGKDRAPAELLDQARTRIVDATKEGVQEAHASAEQAMKVSIGLMALGFLGAAIGGVLLSRSITRPLREAVAVAEKVAQGDLTSRFGKLADDELGQLLAALQRMNGNLGSMVQRIRSSAETIANESSEIAAGNLDLSARTEQQASSLGETASSMEQLTATVKQNADNAEGANRVSVQTSNVAVKGGKVVAQVVEAMESIDSDAKRIADIVSVIEGIAFQTNILALNAAVEAARAGEQGRGFAVVAAEVRSLAQRSGAAAKEIEGLITASVETVSAGSRLVTEAGSTMEEVVASVQRVTGIMGDILTASREQGAGIEQVNHAVSEMEQVTQQNAALVEQAAAAARSMQEQAMQLTEAVSAFRV</sequence>